<name>A0A7W9TMA7_CASDE</name>
<reference evidence="1 2" key="1">
    <citation type="submission" date="2020-08" db="EMBL/GenBank/DDBJ databases">
        <title>Genomic Encyclopedia of Type Strains, Phase IV (KMG-IV): sequencing the most valuable type-strain genomes for metagenomic binning, comparative biology and taxonomic classification.</title>
        <authorList>
            <person name="Goeker M."/>
        </authorList>
    </citation>
    <scope>NUCLEOTIDE SEQUENCE [LARGE SCALE GENOMIC DNA]</scope>
    <source>
        <strain evidence="1 2">DSM 12141</strain>
    </source>
</reference>
<dbReference type="EMBL" id="JACHIB010000006">
    <property type="protein sequence ID" value="MBB6083348.1"/>
    <property type="molecule type" value="Genomic_DNA"/>
</dbReference>
<evidence type="ECO:0000313" key="1">
    <source>
        <dbReference type="EMBL" id="MBB6083348.1"/>
    </source>
</evidence>
<dbReference type="RefSeq" id="WP_151025350.1">
    <property type="nucleotide sequence ID" value="NZ_JACHIB010000006.1"/>
</dbReference>
<gene>
    <name evidence="1" type="ORF">HNR28_001385</name>
</gene>
<protein>
    <submittedName>
        <fullName evidence="1">CheY-like chemotaxis protein</fullName>
    </submittedName>
</protein>
<proteinExistence type="predicted"/>
<dbReference type="Gene3D" id="3.40.50.2300">
    <property type="match status" value="1"/>
</dbReference>
<organism evidence="1 2">
    <name type="scientific">Castellaniella defragrans</name>
    <name type="common">Alcaligenes defragrans</name>
    <dbReference type="NCBI Taxonomy" id="75697"/>
    <lineage>
        <taxon>Bacteria</taxon>
        <taxon>Pseudomonadati</taxon>
        <taxon>Pseudomonadota</taxon>
        <taxon>Betaproteobacteria</taxon>
        <taxon>Burkholderiales</taxon>
        <taxon>Alcaligenaceae</taxon>
        <taxon>Castellaniella</taxon>
    </lineage>
</organism>
<dbReference type="InterPro" id="IPR011006">
    <property type="entry name" value="CheY-like_superfamily"/>
</dbReference>
<accession>A0A7W9TMA7</accession>
<dbReference type="CDD" id="cd00156">
    <property type="entry name" value="REC"/>
    <property type="match status" value="1"/>
</dbReference>
<comment type="caution">
    <text evidence="1">The sequence shown here is derived from an EMBL/GenBank/DDBJ whole genome shotgun (WGS) entry which is preliminary data.</text>
</comment>
<sequence length="174" mass="19603">MGTLKLPNKYDPTRLLLVDDEPEYIYWLIDYINSKGLEVALATNVAEAIAAADKTQFRGYIIDLNIPIGAWKPAFSVSKDLYEKYKGFYAIKYVRTQGNIGKNVIAYSAHYNGEIKSEIGTLYCNYIAKGRAEEFKTGINEILTRPLPEKFQLGSTREKVTVKKAPKKSIAVKP</sequence>
<dbReference type="SUPFAM" id="SSF52172">
    <property type="entry name" value="CheY-like"/>
    <property type="match status" value="1"/>
</dbReference>
<dbReference type="Proteomes" id="UP000541136">
    <property type="component" value="Unassembled WGS sequence"/>
</dbReference>
<evidence type="ECO:0000313" key="2">
    <source>
        <dbReference type="Proteomes" id="UP000541136"/>
    </source>
</evidence>
<dbReference type="AlphaFoldDB" id="A0A7W9TMA7"/>